<dbReference type="AlphaFoldDB" id="D1P4L3"/>
<reference evidence="2" key="1">
    <citation type="submission" date="2009-12" db="EMBL/GenBank/DDBJ databases">
        <authorList>
            <person name="Weinstock G."/>
            <person name="Sodergren E."/>
            <person name="Clifton S."/>
            <person name="Fulton L."/>
            <person name="Fulton B."/>
            <person name="Courtney L."/>
            <person name="Fronick C."/>
            <person name="Harrison M."/>
            <person name="Strong C."/>
            <person name="Farmer C."/>
            <person name="Delahaunty K."/>
            <person name="Markovic C."/>
            <person name="Hall O."/>
            <person name="Minx P."/>
            <person name="Tomlinson C."/>
            <person name="Mitreva M."/>
            <person name="Nelson J."/>
            <person name="Hou S."/>
            <person name="Wollam A."/>
            <person name="Pepin K.H."/>
            <person name="Johnson M."/>
            <person name="Bhonagiri V."/>
            <person name="Nash W.E."/>
            <person name="Warren W."/>
            <person name="Chinwalla A."/>
            <person name="Mardis E.R."/>
            <person name="Wilson R.K."/>
        </authorList>
    </citation>
    <scope>NUCLEOTIDE SEQUENCE [LARGE SCALE GENOMIC DNA]</scope>
    <source>
        <strain evidence="2">DSM 4541</strain>
    </source>
</reference>
<dbReference type="HOGENOM" id="CLU_3102609_0_0_6"/>
<name>D1P4L3_9GAMM</name>
<dbReference type="STRING" id="500637.PROVRUST_07165"/>
<evidence type="ECO:0000313" key="2">
    <source>
        <dbReference type="EMBL" id="EFB71839.1"/>
    </source>
</evidence>
<sequence length="51" mass="5778">METPKKNIPKVKKKKGDKSATASFFPKNKAVKKGQESRHSFSLLRAFSKLE</sequence>
<gene>
    <name evidence="2" type="ORF">PROVRUST_07165</name>
</gene>
<dbReference type="GeneID" id="93423109"/>
<feature type="region of interest" description="Disordered" evidence="1">
    <location>
        <begin position="1"/>
        <end position="38"/>
    </location>
</feature>
<evidence type="ECO:0000313" key="3">
    <source>
        <dbReference type="Proteomes" id="UP000005512"/>
    </source>
</evidence>
<dbReference type="Proteomes" id="UP000005512">
    <property type="component" value="Unassembled WGS sequence"/>
</dbReference>
<keyword evidence="3" id="KW-1185">Reference proteome</keyword>
<feature type="compositionally biased region" description="Basic residues" evidence="1">
    <location>
        <begin position="7"/>
        <end position="16"/>
    </location>
</feature>
<proteinExistence type="predicted"/>
<comment type="caution">
    <text evidence="2">The sequence shown here is derived from an EMBL/GenBank/DDBJ whole genome shotgun (WGS) entry which is preliminary data.</text>
</comment>
<dbReference type="RefSeq" id="WP_006815182.1">
    <property type="nucleotide sequence ID" value="NZ_GG703819.1"/>
</dbReference>
<accession>D1P4L3</accession>
<protein>
    <submittedName>
        <fullName evidence="2">Uncharacterized protein</fullName>
    </submittedName>
</protein>
<evidence type="ECO:0000256" key="1">
    <source>
        <dbReference type="SAM" id="MobiDB-lite"/>
    </source>
</evidence>
<organism evidence="2 3">
    <name type="scientific">Providencia rustigianii DSM 4541</name>
    <dbReference type="NCBI Taxonomy" id="500637"/>
    <lineage>
        <taxon>Bacteria</taxon>
        <taxon>Pseudomonadati</taxon>
        <taxon>Pseudomonadota</taxon>
        <taxon>Gammaproteobacteria</taxon>
        <taxon>Enterobacterales</taxon>
        <taxon>Morganellaceae</taxon>
        <taxon>Providencia</taxon>
    </lineage>
</organism>
<dbReference type="EMBL" id="ABXV02000030">
    <property type="protein sequence ID" value="EFB71839.1"/>
    <property type="molecule type" value="Genomic_DNA"/>
</dbReference>